<feature type="transmembrane region" description="Helical" evidence="2">
    <location>
        <begin position="151"/>
        <end position="170"/>
    </location>
</feature>
<evidence type="ECO:0000313" key="4">
    <source>
        <dbReference type="Proteomes" id="UP000243807"/>
    </source>
</evidence>
<evidence type="ECO:0000256" key="1">
    <source>
        <dbReference type="SAM" id="Coils"/>
    </source>
</evidence>
<proteinExistence type="predicted"/>
<dbReference type="Proteomes" id="UP000243807">
    <property type="component" value="Chromosome"/>
</dbReference>
<dbReference type="STRING" id="1765967.BW247_11670"/>
<feature type="transmembrane region" description="Helical" evidence="2">
    <location>
        <begin position="12"/>
        <end position="32"/>
    </location>
</feature>
<reference evidence="3 4" key="1">
    <citation type="submission" date="2017-01" db="EMBL/GenBank/DDBJ databases">
        <title>Draft sequence of Acidihalobacter ferrooxidans strain DSM 14175 (strain V8).</title>
        <authorList>
            <person name="Khaleque H.N."/>
            <person name="Ramsay J.P."/>
            <person name="Murphy R.J.T."/>
            <person name="Kaksonen A.H."/>
            <person name="Boxall N.J."/>
            <person name="Watkin E.L.J."/>
        </authorList>
    </citation>
    <scope>NUCLEOTIDE SEQUENCE [LARGE SCALE GENOMIC DNA]</scope>
    <source>
        <strain evidence="3 4">V8</strain>
    </source>
</reference>
<keyword evidence="2" id="KW-1133">Transmembrane helix</keyword>
<accession>A0A1P8UIJ9</accession>
<name>A0A1P8UIJ9_9GAMM</name>
<evidence type="ECO:0000256" key="2">
    <source>
        <dbReference type="SAM" id="Phobius"/>
    </source>
</evidence>
<keyword evidence="2" id="KW-0812">Transmembrane</keyword>
<sequence>MLNYFSQWDDFINKTAALVSLLVGGLIILYSINSNIGIIKQKSLISELSNYLKEFPLIKRPIAIELQGTAMTISAIKSNISVDRKAQSTDEKIEYLQERINEVSRELEQESKELNKKIDHLTNNMSTQIQDAKTSLRGLESKMDEVYTGDLKVQLFGVLLIIYGAIAGYAV</sequence>
<protein>
    <submittedName>
        <fullName evidence="3">Uncharacterized protein</fullName>
    </submittedName>
</protein>
<feature type="coiled-coil region" evidence="1">
    <location>
        <begin position="86"/>
        <end position="124"/>
    </location>
</feature>
<gene>
    <name evidence="3" type="ORF">BW247_11670</name>
</gene>
<dbReference type="KEGG" id="afy:BW247_11670"/>
<keyword evidence="2" id="KW-0472">Membrane</keyword>
<organism evidence="3 4">
    <name type="scientific">Acidihalobacter ferrooxydans</name>
    <dbReference type="NCBI Taxonomy" id="1765967"/>
    <lineage>
        <taxon>Bacteria</taxon>
        <taxon>Pseudomonadati</taxon>
        <taxon>Pseudomonadota</taxon>
        <taxon>Gammaproteobacteria</taxon>
        <taxon>Chromatiales</taxon>
        <taxon>Ectothiorhodospiraceae</taxon>
        <taxon>Acidihalobacter</taxon>
    </lineage>
</organism>
<dbReference type="EMBL" id="CP019434">
    <property type="protein sequence ID" value="APZ43665.1"/>
    <property type="molecule type" value="Genomic_DNA"/>
</dbReference>
<evidence type="ECO:0000313" key="3">
    <source>
        <dbReference type="EMBL" id="APZ43665.1"/>
    </source>
</evidence>
<keyword evidence="1" id="KW-0175">Coiled coil</keyword>
<keyword evidence="4" id="KW-1185">Reference proteome</keyword>
<dbReference type="AlphaFoldDB" id="A0A1P8UIJ9"/>